<name>A0A8R7Q5D0_TRIUA</name>
<keyword evidence="2" id="KW-1185">Reference proteome</keyword>
<sequence>MAFLVGSLVRLNISFSMKIISIDDDLFKDFHLVLRIFLSYNMCKELIEIRVIDCIVPMTFTACLVLNIAGRCTVHIKLCKKNCFLHI</sequence>
<dbReference type="AlphaFoldDB" id="A0A8R7Q5D0"/>
<organism evidence="1 2">
    <name type="scientific">Triticum urartu</name>
    <name type="common">Red wild einkorn</name>
    <name type="synonym">Crithodium urartu</name>
    <dbReference type="NCBI Taxonomy" id="4572"/>
    <lineage>
        <taxon>Eukaryota</taxon>
        <taxon>Viridiplantae</taxon>
        <taxon>Streptophyta</taxon>
        <taxon>Embryophyta</taxon>
        <taxon>Tracheophyta</taxon>
        <taxon>Spermatophyta</taxon>
        <taxon>Magnoliopsida</taxon>
        <taxon>Liliopsida</taxon>
        <taxon>Poales</taxon>
        <taxon>Poaceae</taxon>
        <taxon>BOP clade</taxon>
        <taxon>Pooideae</taxon>
        <taxon>Triticodae</taxon>
        <taxon>Triticeae</taxon>
        <taxon>Triticinae</taxon>
        <taxon>Triticum</taxon>
    </lineage>
</organism>
<dbReference type="EnsemblPlants" id="TuG1812G0400002097.01.T06">
    <property type="protein sequence ID" value="TuG1812G0400002097.01.T06"/>
    <property type="gene ID" value="TuG1812G0400002097.01"/>
</dbReference>
<protein>
    <submittedName>
        <fullName evidence="1">Uncharacterized protein</fullName>
    </submittedName>
</protein>
<dbReference type="Proteomes" id="UP000015106">
    <property type="component" value="Chromosome 4"/>
</dbReference>
<reference evidence="1" key="3">
    <citation type="submission" date="2022-06" db="UniProtKB">
        <authorList>
            <consortium name="EnsemblPlants"/>
        </authorList>
    </citation>
    <scope>IDENTIFICATION</scope>
</reference>
<accession>A0A8R7Q5D0</accession>
<dbReference type="Gramene" id="TuG1812G0400002097.01.T06">
    <property type="protein sequence ID" value="TuG1812G0400002097.01.T06"/>
    <property type="gene ID" value="TuG1812G0400002097.01"/>
</dbReference>
<reference evidence="2" key="1">
    <citation type="journal article" date="2013" name="Nature">
        <title>Draft genome of the wheat A-genome progenitor Triticum urartu.</title>
        <authorList>
            <person name="Ling H.Q."/>
            <person name="Zhao S."/>
            <person name="Liu D."/>
            <person name="Wang J."/>
            <person name="Sun H."/>
            <person name="Zhang C."/>
            <person name="Fan H."/>
            <person name="Li D."/>
            <person name="Dong L."/>
            <person name="Tao Y."/>
            <person name="Gao C."/>
            <person name="Wu H."/>
            <person name="Li Y."/>
            <person name="Cui Y."/>
            <person name="Guo X."/>
            <person name="Zheng S."/>
            <person name="Wang B."/>
            <person name="Yu K."/>
            <person name="Liang Q."/>
            <person name="Yang W."/>
            <person name="Lou X."/>
            <person name="Chen J."/>
            <person name="Feng M."/>
            <person name="Jian J."/>
            <person name="Zhang X."/>
            <person name="Luo G."/>
            <person name="Jiang Y."/>
            <person name="Liu J."/>
            <person name="Wang Z."/>
            <person name="Sha Y."/>
            <person name="Zhang B."/>
            <person name="Wu H."/>
            <person name="Tang D."/>
            <person name="Shen Q."/>
            <person name="Xue P."/>
            <person name="Zou S."/>
            <person name="Wang X."/>
            <person name="Liu X."/>
            <person name="Wang F."/>
            <person name="Yang Y."/>
            <person name="An X."/>
            <person name="Dong Z."/>
            <person name="Zhang K."/>
            <person name="Zhang X."/>
            <person name="Luo M.C."/>
            <person name="Dvorak J."/>
            <person name="Tong Y."/>
            <person name="Wang J."/>
            <person name="Yang H."/>
            <person name="Li Z."/>
            <person name="Wang D."/>
            <person name="Zhang A."/>
            <person name="Wang J."/>
        </authorList>
    </citation>
    <scope>NUCLEOTIDE SEQUENCE</scope>
    <source>
        <strain evidence="2">cv. G1812</strain>
    </source>
</reference>
<reference evidence="1" key="2">
    <citation type="submission" date="2018-03" db="EMBL/GenBank/DDBJ databases">
        <title>The Triticum urartu genome reveals the dynamic nature of wheat genome evolution.</title>
        <authorList>
            <person name="Ling H."/>
            <person name="Ma B."/>
            <person name="Shi X."/>
            <person name="Liu H."/>
            <person name="Dong L."/>
            <person name="Sun H."/>
            <person name="Cao Y."/>
            <person name="Gao Q."/>
            <person name="Zheng S."/>
            <person name="Li Y."/>
            <person name="Yu Y."/>
            <person name="Du H."/>
            <person name="Qi M."/>
            <person name="Li Y."/>
            <person name="Yu H."/>
            <person name="Cui Y."/>
            <person name="Wang N."/>
            <person name="Chen C."/>
            <person name="Wu H."/>
            <person name="Zhao Y."/>
            <person name="Zhang J."/>
            <person name="Li Y."/>
            <person name="Zhou W."/>
            <person name="Zhang B."/>
            <person name="Hu W."/>
            <person name="Eijk M."/>
            <person name="Tang J."/>
            <person name="Witsenboer H."/>
            <person name="Zhao S."/>
            <person name="Li Z."/>
            <person name="Zhang A."/>
            <person name="Wang D."/>
            <person name="Liang C."/>
        </authorList>
    </citation>
    <scope>NUCLEOTIDE SEQUENCE [LARGE SCALE GENOMIC DNA]</scope>
    <source>
        <strain evidence="1">cv. G1812</strain>
    </source>
</reference>
<proteinExistence type="predicted"/>
<evidence type="ECO:0000313" key="2">
    <source>
        <dbReference type="Proteomes" id="UP000015106"/>
    </source>
</evidence>
<evidence type="ECO:0000313" key="1">
    <source>
        <dbReference type="EnsemblPlants" id="TuG1812G0400002097.01.T06"/>
    </source>
</evidence>